<dbReference type="Proteomes" id="UP000191154">
    <property type="component" value="Unassembled WGS sequence"/>
</dbReference>
<evidence type="ECO:0000313" key="1">
    <source>
        <dbReference type="EMBL" id="OOM09319.1"/>
    </source>
</evidence>
<dbReference type="AlphaFoldDB" id="A0A1S8MYM6"/>
<proteinExistence type="predicted"/>
<evidence type="ECO:0000313" key="2">
    <source>
        <dbReference type="Proteomes" id="UP000191154"/>
    </source>
</evidence>
<dbReference type="InterPro" id="IPR025935">
    <property type="entry name" value="AbiH"/>
</dbReference>
<dbReference type="Pfam" id="PF14253">
    <property type="entry name" value="AbiH"/>
    <property type="match status" value="1"/>
</dbReference>
<comment type="caution">
    <text evidence="1">The sequence shown here is derived from an EMBL/GenBank/DDBJ whole genome shotgun (WGS) entry which is preliminary data.</text>
</comment>
<accession>A0A1S8MYM6</accession>
<gene>
    <name evidence="1" type="ORF">CLOSAC_36000</name>
</gene>
<sequence>MNLLVIGNGFDLAHGLPTKYSDFLGFVKYFALLHNSSTSDVERYKQAEKTLKN</sequence>
<organism evidence="1 2">
    <name type="scientific">Clostridium saccharobutylicum</name>
    <dbReference type="NCBI Taxonomy" id="169679"/>
    <lineage>
        <taxon>Bacteria</taxon>
        <taxon>Bacillati</taxon>
        <taxon>Bacillota</taxon>
        <taxon>Clostridia</taxon>
        <taxon>Eubacteriales</taxon>
        <taxon>Clostridiaceae</taxon>
        <taxon>Clostridium</taxon>
    </lineage>
</organism>
<dbReference type="RefSeq" id="WP_176127666.1">
    <property type="nucleotide sequence ID" value="NZ_LZYZ01000007.1"/>
</dbReference>
<evidence type="ECO:0008006" key="3">
    <source>
        <dbReference type="Google" id="ProtNLM"/>
    </source>
</evidence>
<protein>
    <recommendedName>
        <fullName evidence="3">Bacteriophage abortive infection AbiH</fullName>
    </recommendedName>
</protein>
<dbReference type="EMBL" id="LZYZ01000007">
    <property type="protein sequence ID" value="OOM09319.1"/>
    <property type="molecule type" value="Genomic_DNA"/>
</dbReference>
<reference evidence="1 2" key="1">
    <citation type="submission" date="2016-05" db="EMBL/GenBank/DDBJ databases">
        <title>Microbial solvent formation.</title>
        <authorList>
            <person name="Poehlein A."/>
            <person name="Montoya Solano J.D."/>
            <person name="Flitsch S."/>
            <person name="Krabben P."/>
            <person name="Duerre P."/>
            <person name="Daniel R."/>
        </authorList>
    </citation>
    <scope>NUCLEOTIDE SEQUENCE [LARGE SCALE GENOMIC DNA]</scope>
    <source>
        <strain evidence="1 2">L1-8</strain>
    </source>
</reference>
<name>A0A1S8MYM6_CLOSA</name>